<reference evidence="1 2" key="3">
    <citation type="journal article" date="2010" name="BMC Genomics">
        <title>Transcriptome sequencing and comparative analysis of cucumber flowers with different sex types.</title>
        <authorList>
            <person name="Guo S."/>
            <person name="Zheng Y."/>
            <person name="Joung J.G."/>
            <person name="Liu S."/>
            <person name="Zhang Z."/>
            <person name="Crasta O.R."/>
            <person name="Sobral B.W."/>
            <person name="Xu Y."/>
            <person name="Huang S."/>
            <person name="Fei Z."/>
        </authorList>
    </citation>
    <scope>NUCLEOTIDE SEQUENCE [LARGE SCALE GENOMIC DNA]</scope>
    <source>
        <strain evidence="2">cv. 9930</strain>
    </source>
</reference>
<reference evidence="1 2" key="2">
    <citation type="journal article" date="2009" name="PLoS ONE">
        <title>An integrated genetic and cytogenetic map of the cucumber genome.</title>
        <authorList>
            <person name="Ren Y."/>
            <person name="Zhang Z."/>
            <person name="Liu J."/>
            <person name="Staub J.E."/>
            <person name="Han Y."/>
            <person name="Cheng Z."/>
            <person name="Li X."/>
            <person name="Lu J."/>
            <person name="Miao H."/>
            <person name="Kang H."/>
            <person name="Xie B."/>
            <person name="Gu X."/>
            <person name="Wang X."/>
            <person name="Du Y."/>
            <person name="Jin W."/>
            <person name="Huang S."/>
        </authorList>
    </citation>
    <scope>NUCLEOTIDE SEQUENCE [LARGE SCALE GENOMIC DNA]</scope>
    <source>
        <strain evidence="2">cv. 9930</strain>
    </source>
</reference>
<dbReference type="Proteomes" id="UP000029981">
    <property type="component" value="Chromosome 6"/>
</dbReference>
<reference evidence="1 2" key="1">
    <citation type="journal article" date="2009" name="Nat. Genet.">
        <title>The genome of the cucumber, Cucumis sativus L.</title>
        <authorList>
            <person name="Huang S."/>
            <person name="Li R."/>
            <person name="Zhang Z."/>
            <person name="Li L."/>
            <person name="Gu X."/>
            <person name="Fan W."/>
            <person name="Lucas W.J."/>
            <person name="Wang X."/>
            <person name="Xie B."/>
            <person name="Ni P."/>
            <person name="Ren Y."/>
            <person name="Zhu H."/>
            <person name="Li J."/>
            <person name="Lin K."/>
            <person name="Jin W."/>
            <person name="Fei Z."/>
            <person name="Li G."/>
            <person name="Staub J."/>
            <person name="Kilian A."/>
            <person name="van der Vossen E.A."/>
            <person name="Wu Y."/>
            <person name="Guo J."/>
            <person name="He J."/>
            <person name="Jia Z."/>
            <person name="Ren Y."/>
            <person name="Tian G."/>
            <person name="Lu Y."/>
            <person name="Ruan J."/>
            <person name="Qian W."/>
            <person name="Wang M."/>
            <person name="Huang Q."/>
            <person name="Li B."/>
            <person name="Xuan Z."/>
            <person name="Cao J."/>
            <person name="Asan"/>
            <person name="Wu Z."/>
            <person name="Zhang J."/>
            <person name="Cai Q."/>
            <person name="Bai Y."/>
            <person name="Zhao B."/>
            <person name="Han Y."/>
            <person name="Li Y."/>
            <person name="Li X."/>
            <person name="Wang S."/>
            <person name="Shi Q."/>
            <person name="Liu S."/>
            <person name="Cho W.K."/>
            <person name="Kim J.Y."/>
            <person name="Xu Y."/>
            <person name="Heller-Uszynska K."/>
            <person name="Miao H."/>
            <person name="Cheng Z."/>
            <person name="Zhang S."/>
            <person name="Wu J."/>
            <person name="Yang Y."/>
            <person name="Kang H."/>
            <person name="Li M."/>
            <person name="Liang H."/>
            <person name="Ren X."/>
            <person name="Shi Z."/>
            <person name="Wen M."/>
            <person name="Jian M."/>
            <person name="Yang H."/>
            <person name="Zhang G."/>
            <person name="Yang Z."/>
            <person name="Chen R."/>
            <person name="Liu S."/>
            <person name="Li J."/>
            <person name="Ma L."/>
            <person name="Liu H."/>
            <person name="Zhou Y."/>
            <person name="Zhao J."/>
            <person name="Fang X."/>
            <person name="Li G."/>
            <person name="Fang L."/>
            <person name="Li Y."/>
            <person name="Liu D."/>
            <person name="Zheng H."/>
            <person name="Zhang Y."/>
            <person name="Qin N."/>
            <person name="Li Z."/>
            <person name="Yang G."/>
            <person name="Yang S."/>
            <person name="Bolund L."/>
            <person name="Kristiansen K."/>
            <person name="Zheng H."/>
            <person name="Li S."/>
            <person name="Zhang X."/>
            <person name="Yang H."/>
            <person name="Wang J."/>
            <person name="Sun R."/>
            <person name="Zhang B."/>
            <person name="Jiang S."/>
            <person name="Wang J."/>
            <person name="Du Y."/>
            <person name="Li S."/>
        </authorList>
    </citation>
    <scope>NUCLEOTIDE SEQUENCE [LARGE SCALE GENOMIC DNA]</scope>
    <source>
        <strain evidence="2">cv. 9930</strain>
    </source>
</reference>
<accession>A0A0A0KBZ3</accession>
<gene>
    <name evidence="1" type="ORF">Csa_6G227030</name>
</gene>
<evidence type="ECO:0000313" key="2">
    <source>
        <dbReference type="Proteomes" id="UP000029981"/>
    </source>
</evidence>
<evidence type="ECO:0000313" key="1">
    <source>
        <dbReference type="EMBL" id="KGN47240.1"/>
    </source>
</evidence>
<dbReference type="Gramene" id="KGN47240">
    <property type="protein sequence ID" value="KGN47240"/>
    <property type="gene ID" value="Csa_6G227030"/>
</dbReference>
<dbReference type="EMBL" id="CM002927">
    <property type="protein sequence ID" value="KGN47240.1"/>
    <property type="molecule type" value="Genomic_DNA"/>
</dbReference>
<sequence>MPIFERLNNSSGAQVSRCNVRGRLVPTSTWDVDKDLLPTEWIPWRNSADILSDMCMCVGIACPNAFGIYIEASQWRKTLNFL</sequence>
<dbReference type="AlphaFoldDB" id="A0A0A0KBZ3"/>
<proteinExistence type="predicted"/>
<keyword evidence="2" id="KW-1185">Reference proteome</keyword>
<protein>
    <submittedName>
        <fullName evidence="1">Uncharacterized protein</fullName>
    </submittedName>
</protein>
<reference evidence="1 2" key="4">
    <citation type="journal article" date="2011" name="BMC Genomics">
        <title>RNA-Seq improves annotation of protein-coding genes in the cucumber genome.</title>
        <authorList>
            <person name="Li Z."/>
            <person name="Zhang Z."/>
            <person name="Yan P."/>
            <person name="Huang S."/>
            <person name="Fei Z."/>
            <person name="Lin K."/>
        </authorList>
    </citation>
    <scope>NUCLEOTIDE SEQUENCE [LARGE SCALE GENOMIC DNA]</scope>
    <source>
        <strain evidence="2">cv. 9930</strain>
    </source>
</reference>
<organism evidence="1 2">
    <name type="scientific">Cucumis sativus</name>
    <name type="common">Cucumber</name>
    <dbReference type="NCBI Taxonomy" id="3659"/>
    <lineage>
        <taxon>Eukaryota</taxon>
        <taxon>Viridiplantae</taxon>
        <taxon>Streptophyta</taxon>
        <taxon>Embryophyta</taxon>
        <taxon>Tracheophyta</taxon>
        <taxon>Spermatophyta</taxon>
        <taxon>Magnoliopsida</taxon>
        <taxon>eudicotyledons</taxon>
        <taxon>Gunneridae</taxon>
        <taxon>Pentapetalae</taxon>
        <taxon>rosids</taxon>
        <taxon>fabids</taxon>
        <taxon>Cucurbitales</taxon>
        <taxon>Cucurbitaceae</taxon>
        <taxon>Benincaseae</taxon>
        <taxon>Cucumis</taxon>
    </lineage>
</organism>
<name>A0A0A0KBZ3_CUCSA</name>